<accession>A0A8J4LTV0</accession>
<dbReference type="EMBL" id="BNCQ01000035">
    <property type="protein sequence ID" value="GIM10671.1"/>
    <property type="molecule type" value="Genomic_DNA"/>
</dbReference>
<comment type="caution">
    <text evidence="2">The sequence shown here is derived from an EMBL/GenBank/DDBJ whole genome shotgun (WGS) entry which is preliminary data.</text>
</comment>
<gene>
    <name evidence="1" type="ORF">Vretifemale_15263</name>
    <name evidence="2" type="ORF">Vretimale_14263</name>
</gene>
<evidence type="ECO:0000313" key="2">
    <source>
        <dbReference type="EMBL" id="GIM10671.1"/>
    </source>
</evidence>
<dbReference type="Proteomes" id="UP000747110">
    <property type="component" value="Unassembled WGS sequence"/>
</dbReference>
<sequence length="144" mass="14713">MTRGSSGNYLLRVLGKACEPHPGVHVVVAPTHVFSALHRLPISATLTAALTGSAVDVSGGGLVIRPNMTTDANGTIDLGHLYGVTAVAAGMVPKAVVGAMVCAWRVSAAVITAGSWRFVQVAGMGSTICQHRPKILTAAPRSTC</sequence>
<organism evidence="2 3">
    <name type="scientific">Volvox reticuliferus</name>
    <dbReference type="NCBI Taxonomy" id="1737510"/>
    <lineage>
        <taxon>Eukaryota</taxon>
        <taxon>Viridiplantae</taxon>
        <taxon>Chlorophyta</taxon>
        <taxon>core chlorophytes</taxon>
        <taxon>Chlorophyceae</taxon>
        <taxon>CS clade</taxon>
        <taxon>Chlamydomonadales</taxon>
        <taxon>Volvocaceae</taxon>
        <taxon>Volvox</taxon>
    </lineage>
</organism>
<reference evidence="2" key="1">
    <citation type="journal article" date="2021" name="Proc. Natl. Acad. Sci. U.S.A.">
        <title>Three genomes in the algal genus Volvox reveal the fate of a haploid sex-determining region after a transition to homothallism.</title>
        <authorList>
            <person name="Yamamoto K."/>
            <person name="Hamaji T."/>
            <person name="Kawai-Toyooka H."/>
            <person name="Matsuzaki R."/>
            <person name="Takahashi F."/>
            <person name="Nishimura Y."/>
            <person name="Kawachi M."/>
            <person name="Noguchi H."/>
            <person name="Minakuchi Y."/>
            <person name="Umen J.G."/>
            <person name="Toyoda A."/>
            <person name="Nozaki H."/>
        </authorList>
    </citation>
    <scope>NUCLEOTIDE SEQUENCE</scope>
    <source>
        <strain evidence="2">NIES-3785</strain>
        <strain evidence="1">NIES-3786</strain>
    </source>
</reference>
<dbReference type="Proteomes" id="UP000722791">
    <property type="component" value="Unassembled WGS sequence"/>
</dbReference>
<dbReference type="AlphaFoldDB" id="A0A8J4LTV0"/>
<protein>
    <submittedName>
        <fullName evidence="2">Uncharacterized protein</fullName>
    </submittedName>
</protein>
<evidence type="ECO:0000313" key="3">
    <source>
        <dbReference type="Proteomes" id="UP000722791"/>
    </source>
</evidence>
<evidence type="ECO:0000313" key="1">
    <source>
        <dbReference type="EMBL" id="GIL87147.1"/>
    </source>
</evidence>
<proteinExistence type="predicted"/>
<dbReference type="EMBL" id="BNCP01000038">
    <property type="protein sequence ID" value="GIL87147.1"/>
    <property type="molecule type" value="Genomic_DNA"/>
</dbReference>
<name>A0A8J4LTV0_9CHLO</name>
<evidence type="ECO:0000313" key="4">
    <source>
        <dbReference type="Proteomes" id="UP000747110"/>
    </source>
</evidence>
<keyword evidence="4" id="KW-1185">Reference proteome</keyword>